<reference evidence="1 2" key="2">
    <citation type="submission" date="2021-05" db="EMBL/GenBank/DDBJ databases">
        <title>Ecology and evolution of chlamydial symbionts of arthropods.</title>
        <authorList>
            <person name="Halter T."/>
            <person name="Sixt B.S."/>
            <person name="Toenshoff E.R."/>
            <person name="Koestlbacher S."/>
            <person name="Schulz F."/>
            <person name="Kostanjsek R."/>
            <person name="Collingro A."/>
            <person name="Hendrickx F."/>
            <person name="Horn M."/>
        </authorList>
    </citation>
    <scope>NUCLEOTIDE SEQUENCE [LARGE SCALE GENOMIC DNA]</scope>
    <source>
        <strain evidence="1 2">15C</strain>
    </source>
</reference>
<reference evidence="1 2" key="1">
    <citation type="submission" date="2020-01" db="EMBL/GenBank/DDBJ databases">
        <authorList>
            <person name="Sixt B."/>
            <person name="Schulz F."/>
            <person name="Kostanjsek R."/>
            <person name="Koestlbacher S."/>
            <person name="Collingro A."/>
            <person name="Toenshoff E."/>
            <person name="Horn M."/>
        </authorList>
    </citation>
    <scope>NUCLEOTIDE SEQUENCE [LARGE SCALE GENOMIC DNA]</scope>
    <source>
        <strain evidence="1 2">15C</strain>
    </source>
</reference>
<evidence type="ECO:0000313" key="2">
    <source>
        <dbReference type="Proteomes" id="UP000822862"/>
    </source>
</evidence>
<organism evidence="1 2">
    <name type="scientific">Candidatus Rhabdochlamydia porcellionis</name>
    <dbReference type="NCBI Taxonomy" id="225148"/>
    <lineage>
        <taxon>Bacteria</taxon>
        <taxon>Pseudomonadati</taxon>
        <taxon>Chlamydiota</taxon>
        <taxon>Chlamydiia</taxon>
        <taxon>Parachlamydiales</taxon>
        <taxon>Candidatus Rhabdochlamydiaceae</taxon>
        <taxon>Candidatus Rhabdochlamydia</taxon>
    </lineage>
</organism>
<gene>
    <name evidence="1" type="ORF">RHAB15C_0000881</name>
</gene>
<keyword evidence="2" id="KW-1185">Reference proteome</keyword>
<name>A0ABX8Z3U3_9BACT</name>
<dbReference type="Proteomes" id="UP000822862">
    <property type="component" value="Chromosome"/>
</dbReference>
<evidence type="ECO:0000313" key="1">
    <source>
        <dbReference type="EMBL" id="QZA58998.1"/>
    </source>
</evidence>
<dbReference type="RefSeq" id="WP_194845312.1">
    <property type="nucleotide sequence ID" value="NZ_CP075585.1"/>
</dbReference>
<protein>
    <submittedName>
        <fullName evidence="1">Uncharacterized protein</fullName>
    </submittedName>
</protein>
<sequence length="204" mass="23436">MLIQEKHVLQSSVSAIKNFQDSILHKSELSFELKEVKIGINKISKIFYTSIDFSPLVNFINKGDIEFEFLLHCAEQDEEQKETPKPIAPLKEKVAYNLHHNPCCSSQEKATLAINYNFLNTKDVILKTSNTNNSIITEHAYAKPIKNASMEDMQNGKNLTKNPYSLRRSKRIAKRKLTVEESSSSFIEKPLPKKQKASFYHLNY</sequence>
<proteinExistence type="predicted"/>
<dbReference type="EMBL" id="CP075585">
    <property type="protein sequence ID" value="QZA58998.1"/>
    <property type="molecule type" value="Genomic_DNA"/>
</dbReference>
<accession>A0ABX8Z3U3</accession>